<evidence type="ECO:0000313" key="2">
    <source>
        <dbReference type="Proteomes" id="UP001604277"/>
    </source>
</evidence>
<sequence length="136" mass="15796">MEMHEYKSICLAYRTSPTEEGIHLAEQVSREINVSFIETFVPRDITATMKACFDGPYPTICSMPQPIRDGLWDRFLDKYVCPTANTANVYDAWKKMTNDRYKDMMNDARNQAKCKSQSNTHVNWRGHGPPYIRAEH</sequence>
<keyword evidence="2" id="KW-1185">Reference proteome</keyword>
<name>A0ABD1UWF4_9LAMI</name>
<protein>
    <submittedName>
        <fullName evidence="1">Uncharacterized protein</fullName>
    </submittedName>
</protein>
<gene>
    <name evidence="1" type="ORF">Fot_21995</name>
</gene>
<reference evidence="2" key="1">
    <citation type="submission" date="2024-07" db="EMBL/GenBank/DDBJ databases">
        <title>Two chromosome-level genome assemblies of Korean endemic species Abeliophyllum distichum and Forsythia ovata (Oleaceae).</title>
        <authorList>
            <person name="Jang H."/>
        </authorList>
    </citation>
    <scope>NUCLEOTIDE SEQUENCE [LARGE SCALE GENOMIC DNA]</scope>
</reference>
<dbReference type="Proteomes" id="UP001604277">
    <property type="component" value="Unassembled WGS sequence"/>
</dbReference>
<evidence type="ECO:0000313" key="1">
    <source>
        <dbReference type="EMBL" id="KAL2529394.1"/>
    </source>
</evidence>
<dbReference type="AlphaFoldDB" id="A0ABD1UWF4"/>
<comment type="caution">
    <text evidence="1">The sequence shown here is derived from an EMBL/GenBank/DDBJ whole genome shotgun (WGS) entry which is preliminary data.</text>
</comment>
<organism evidence="1 2">
    <name type="scientific">Forsythia ovata</name>
    <dbReference type="NCBI Taxonomy" id="205694"/>
    <lineage>
        <taxon>Eukaryota</taxon>
        <taxon>Viridiplantae</taxon>
        <taxon>Streptophyta</taxon>
        <taxon>Embryophyta</taxon>
        <taxon>Tracheophyta</taxon>
        <taxon>Spermatophyta</taxon>
        <taxon>Magnoliopsida</taxon>
        <taxon>eudicotyledons</taxon>
        <taxon>Gunneridae</taxon>
        <taxon>Pentapetalae</taxon>
        <taxon>asterids</taxon>
        <taxon>lamiids</taxon>
        <taxon>Lamiales</taxon>
        <taxon>Oleaceae</taxon>
        <taxon>Forsythieae</taxon>
        <taxon>Forsythia</taxon>
    </lineage>
</organism>
<proteinExistence type="predicted"/>
<accession>A0ABD1UWF4</accession>
<dbReference type="EMBL" id="JBFOLJ010000006">
    <property type="protein sequence ID" value="KAL2529394.1"/>
    <property type="molecule type" value="Genomic_DNA"/>
</dbReference>